<proteinExistence type="predicted"/>
<dbReference type="Proteomes" id="UP000681720">
    <property type="component" value="Unassembled WGS sequence"/>
</dbReference>
<evidence type="ECO:0000313" key="2">
    <source>
        <dbReference type="Proteomes" id="UP000681720"/>
    </source>
</evidence>
<accession>A0A8S2YB14</accession>
<evidence type="ECO:0000313" key="1">
    <source>
        <dbReference type="EMBL" id="CAF4546477.1"/>
    </source>
</evidence>
<dbReference type="EMBL" id="CAJOBJ010091799">
    <property type="protein sequence ID" value="CAF4546477.1"/>
    <property type="molecule type" value="Genomic_DNA"/>
</dbReference>
<name>A0A8S2YB14_9BILA</name>
<feature type="non-terminal residue" evidence="1">
    <location>
        <position position="76"/>
    </location>
</feature>
<comment type="caution">
    <text evidence="1">The sequence shown here is derived from an EMBL/GenBank/DDBJ whole genome shotgun (WGS) entry which is preliminary data.</text>
</comment>
<protein>
    <submittedName>
        <fullName evidence="1">Uncharacterized protein</fullName>
    </submittedName>
</protein>
<reference evidence="1" key="1">
    <citation type="submission" date="2021-02" db="EMBL/GenBank/DDBJ databases">
        <authorList>
            <person name="Nowell W R."/>
        </authorList>
    </citation>
    <scope>NUCLEOTIDE SEQUENCE</scope>
</reference>
<organism evidence="1 2">
    <name type="scientific">Rotaria magnacalcarata</name>
    <dbReference type="NCBI Taxonomy" id="392030"/>
    <lineage>
        <taxon>Eukaryota</taxon>
        <taxon>Metazoa</taxon>
        <taxon>Spiralia</taxon>
        <taxon>Gnathifera</taxon>
        <taxon>Rotifera</taxon>
        <taxon>Eurotatoria</taxon>
        <taxon>Bdelloidea</taxon>
        <taxon>Philodinida</taxon>
        <taxon>Philodinidae</taxon>
        <taxon>Rotaria</taxon>
    </lineage>
</organism>
<dbReference type="AlphaFoldDB" id="A0A8S2YB14"/>
<sequence length="76" mass="8450">MTEDFIPSPSIDSHTMPMEVQIPLLDSSLPAKDTTNHIRLKSFTDHHNRTDSTCVVEKIPPSCKAVSDEDINQSLS</sequence>
<gene>
    <name evidence="1" type="ORF">GIL414_LOCUS36658</name>
</gene>